<sequence>MPASKRQKTGKDSSVSTRKDNSESSNTHKDHAASNEECLGQKPPYEYICFFRPFFDLKAENWESDDDLDGDELFDEYRKQFNEQEEKDIALKPAADHKDWKWVIMREGWKIFCDYKRRAKYCNPDNFGMYIYNDWYSWGLLELIENFMFDLSKMLAFDKEFRKGTEISRNQMWAIISALGLWLNDGGGDAFIQNEDGDKVRAQTGLVGCALLTALDALERAGELKPDSKFLDLPLVISIFLEWAHNLDDYGIDGDNASWRSDAVDYFKKAKFDPEKGVSVTAKRLHDLDRANQEEEEEEDDDDDDEPGDSSAAHRGSKKDPWGWKAHLKDFKRMHTVKMGGTQYDITKMSKKERARYAFDGKDPLADVPAHALKEGLLDFE</sequence>
<gene>
    <name evidence="2" type="ORF">CC78DRAFT_613362</name>
</gene>
<accession>A0A9P4KFE5</accession>
<feature type="compositionally biased region" description="Acidic residues" evidence="1">
    <location>
        <begin position="294"/>
        <end position="308"/>
    </location>
</feature>
<dbReference type="OrthoDB" id="10037289at2759"/>
<protein>
    <submittedName>
        <fullName evidence="2">Uncharacterized protein</fullName>
    </submittedName>
</protein>
<comment type="caution">
    <text evidence="2">The sequence shown here is derived from an EMBL/GenBank/DDBJ whole genome shotgun (WGS) entry which is preliminary data.</text>
</comment>
<evidence type="ECO:0000313" key="2">
    <source>
        <dbReference type="EMBL" id="KAF2268149.1"/>
    </source>
</evidence>
<keyword evidence="3" id="KW-1185">Reference proteome</keyword>
<feature type="compositionally biased region" description="Basic and acidic residues" evidence="1">
    <location>
        <begin position="17"/>
        <end position="34"/>
    </location>
</feature>
<proteinExistence type="predicted"/>
<evidence type="ECO:0000313" key="3">
    <source>
        <dbReference type="Proteomes" id="UP000800093"/>
    </source>
</evidence>
<organism evidence="2 3">
    <name type="scientific">Lojkania enalia</name>
    <dbReference type="NCBI Taxonomy" id="147567"/>
    <lineage>
        <taxon>Eukaryota</taxon>
        <taxon>Fungi</taxon>
        <taxon>Dikarya</taxon>
        <taxon>Ascomycota</taxon>
        <taxon>Pezizomycotina</taxon>
        <taxon>Dothideomycetes</taxon>
        <taxon>Pleosporomycetidae</taxon>
        <taxon>Pleosporales</taxon>
        <taxon>Pleosporales incertae sedis</taxon>
        <taxon>Lojkania</taxon>
    </lineage>
</organism>
<feature type="compositionally biased region" description="Basic and acidic residues" evidence="1">
    <location>
        <begin position="284"/>
        <end position="293"/>
    </location>
</feature>
<name>A0A9P4KFE5_9PLEO</name>
<feature type="region of interest" description="Disordered" evidence="1">
    <location>
        <begin position="1"/>
        <end position="37"/>
    </location>
</feature>
<feature type="region of interest" description="Disordered" evidence="1">
    <location>
        <begin position="284"/>
        <end position="321"/>
    </location>
</feature>
<reference evidence="3" key="1">
    <citation type="journal article" date="2020" name="Stud. Mycol.">
        <title>101 Dothideomycetes genomes: A test case for predicting lifestyles and emergence of pathogens.</title>
        <authorList>
            <person name="Haridas S."/>
            <person name="Albert R."/>
            <person name="Binder M."/>
            <person name="Bloem J."/>
            <person name="LaButti K."/>
            <person name="Salamov A."/>
            <person name="Andreopoulos B."/>
            <person name="Baker S."/>
            <person name="Barry K."/>
            <person name="Bills G."/>
            <person name="Bluhm B."/>
            <person name="Cannon C."/>
            <person name="Castanera R."/>
            <person name="Culley D."/>
            <person name="Daum C."/>
            <person name="Ezra D."/>
            <person name="Gonzalez J."/>
            <person name="Henrissat B."/>
            <person name="Kuo A."/>
            <person name="Liang C."/>
            <person name="Lipzen A."/>
            <person name="Lutzoni F."/>
            <person name="Magnuson J."/>
            <person name="Mondo S."/>
            <person name="Nolan M."/>
            <person name="Ohm R."/>
            <person name="Pangilinan J."/>
            <person name="Park H.-J."/>
            <person name="Ramirez L."/>
            <person name="Alfaro M."/>
            <person name="Sun H."/>
            <person name="Tritt A."/>
            <person name="Yoshinaga Y."/>
            <person name="Zwiers L.-H."/>
            <person name="Turgeon B."/>
            <person name="Goodwin S."/>
            <person name="Spatafora J."/>
            <person name="Crous P."/>
            <person name="Grigoriev I."/>
        </authorList>
    </citation>
    <scope>NUCLEOTIDE SEQUENCE [LARGE SCALE GENOMIC DNA]</scope>
    <source>
        <strain evidence="3">CBS 304.66</strain>
    </source>
</reference>
<evidence type="ECO:0000256" key="1">
    <source>
        <dbReference type="SAM" id="MobiDB-lite"/>
    </source>
</evidence>
<dbReference type="Proteomes" id="UP000800093">
    <property type="component" value="Unassembled WGS sequence"/>
</dbReference>
<dbReference type="AlphaFoldDB" id="A0A9P4KFE5"/>
<dbReference type="EMBL" id="ML986587">
    <property type="protein sequence ID" value="KAF2268149.1"/>
    <property type="molecule type" value="Genomic_DNA"/>
</dbReference>